<proteinExistence type="predicted"/>
<evidence type="ECO:0000256" key="1">
    <source>
        <dbReference type="SAM" id="Phobius"/>
    </source>
</evidence>
<accession>A0A367GT32</accession>
<organism evidence="2 3">
    <name type="scientific">Mucilaginibacter hurinus</name>
    <dbReference type="NCBI Taxonomy" id="2201324"/>
    <lineage>
        <taxon>Bacteria</taxon>
        <taxon>Pseudomonadati</taxon>
        <taxon>Bacteroidota</taxon>
        <taxon>Sphingobacteriia</taxon>
        <taxon>Sphingobacteriales</taxon>
        <taxon>Sphingobacteriaceae</taxon>
        <taxon>Mucilaginibacter</taxon>
    </lineage>
</organism>
<dbReference type="Proteomes" id="UP000253209">
    <property type="component" value="Unassembled WGS sequence"/>
</dbReference>
<evidence type="ECO:0000313" key="2">
    <source>
        <dbReference type="EMBL" id="RCH55873.1"/>
    </source>
</evidence>
<feature type="transmembrane region" description="Helical" evidence="1">
    <location>
        <begin position="80"/>
        <end position="99"/>
    </location>
</feature>
<dbReference type="EMBL" id="QGDC01000002">
    <property type="protein sequence ID" value="RCH55873.1"/>
    <property type="molecule type" value="Genomic_DNA"/>
</dbReference>
<feature type="transmembrane region" description="Helical" evidence="1">
    <location>
        <begin position="17"/>
        <end position="35"/>
    </location>
</feature>
<keyword evidence="1" id="KW-1133">Transmembrane helix</keyword>
<keyword evidence="1" id="KW-0812">Transmembrane</keyword>
<evidence type="ECO:0000313" key="3">
    <source>
        <dbReference type="Proteomes" id="UP000253209"/>
    </source>
</evidence>
<gene>
    <name evidence="2" type="ORF">DJ568_03725</name>
</gene>
<sequence>MNLRTGGLANLQRAKTYFAYTIGLFVLLYFLNHLSENVADNPQLQTALIVFNIFVSVLFTILGTYHIVKSYMVKEPFHPHRLLYLGGYFLCIIIVFVLARESYYKIYYVLG</sequence>
<feature type="transmembrane region" description="Helical" evidence="1">
    <location>
        <begin position="47"/>
        <end position="68"/>
    </location>
</feature>
<reference evidence="2 3" key="1">
    <citation type="submission" date="2018-05" db="EMBL/GenBank/DDBJ databases">
        <title>Mucilaginibacter hurinus sp. nov., isolated from briquette warehouse soil.</title>
        <authorList>
            <person name="Choi L."/>
        </authorList>
    </citation>
    <scope>NUCLEOTIDE SEQUENCE [LARGE SCALE GENOMIC DNA]</scope>
    <source>
        <strain evidence="2 3">ZR32</strain>
    </source>
</reference>
<keyword evidence="3" id="KW-1185">Reference proteome</keyword>
<keyword evidence="1" id="KW-0472">Membrane</keyword>
<comment type="caution">
    <text evidence="2">The sequence shown here is derived from an EMBL/GenBank/DDBJ whole genome shotgun (WGS) entry which is preliminary data.</text>
</comment>
<protein>
    <submittedName>
        <fullName evidence="2">Uncharacterized protein</fullName>
    </submittedName>
</protein>
<name>A0A367GT32_9SPHI</name>
<dbReference type="AlphaFoldDB" id="A0A367GT32"/>